<evidence type="ECO:0000259" key="1">
    <source>
        <dbReference type="Pfam" id="PF06985"/>
    </source>
</evidence>
<sequence length="605" mass="67646">MSFRLLNVFTGRLTEHALTSHPSFLAASHAWSEQLFPPDVDFLFSPGRMAILTTVQQRYPSIKHCWVDTICIDQKDVDDKIRQIPLMGEIFGKAEGVLIILSCELGMRQDHVDSLTSQLDGAIAMEAEEAWATEGQHWQFGDGRSLIAQAMKGLARLTTTAWSTRVWTLQEYILARTITWIGTNLVPLVIDDILFSSLPVICDTLIIEECMGGEFDKLYKFFSGMANVRLRRGDRTRVMELLGNRKATVECDEVYGVMAASGVEVSVMKNEKKEQVWARWVEEALRQGHLRWLLLPTIGPASAIHENCIVVPFSVRHEASSCSVLDKLYPLGPCSVSNGAATVTGRFLGFCHIEKRLGAVHEPEPNHIHRDITVILYAAGRWSYALRVGSALSAGRYKTRHIVSIAQALIDNWSGALRAVHRGSEERFKMKFRTEGQARIWKDFMLFMASRLTGLNAGVAYLATIRRASMRVDTIIVVARDQHLPAGELAVVDVGGRTPDGLCVFLIATKSTTSGAEALSNARHKVAVTLPLSSAFEGLVKHFKLESFTFGGRNCQVCHEYRKTALSDGIASTMSPVRSLGNRRTERVQCSRKRRRSKYLRRRLR</sequence>
<gene>
    <name evidence="2" type="ORF">BKA67DRAFT_662586</name>
</gene>
<keyword evidence="3" id="KW-1185">Reference proteome</keyword>
<reference evidence="2" key="1">
    <citation type="journal article" date="2021" name="Nat. Commun.">
        <title>Genetic determinants of endophytism in the Arabidopsis root mycobiome.</title>
        <authorList>
            <person name="Mesny F."/>
            <person name="Miyauchi S."/>
            <person name="Thiergart T."/>
            <person name="Pickel B."/>
            <person name="Atanasova L."/>
            <person name="Karlsson M."/>
            <person name="Huettel B."/>
            <person name="Barry K.W."/>
            <person name="Haridas S."/>
            <person name="Chen C."/>
            <person name="Bauer D."/>
            <person name="Andreopoulos W."/>
            <person name="Pangilinan J."/>
            <person name="LaButti K."/>
            <person name="Riley R."/>
            <person name="Lipzen A."/>
            <person name="Clum A."/>
            <person name="Drula E."/>
            <person name="Henrissat B."/>
            <person name="Kohler A."/>
            <person name="Grigoriev I.V."/>
            <person name="Martin F.M."/>
            <person name="Hacquard S."/>
        </authorList>
    </citation>
    <scope>NUCLEOTIDE SEQUENCE</scope>
    <source>
        <strain evidence="2">MPI-SDFR-AT-0073</strain>
    </source>
</reference>
<dbReference type="Proteomes" id="UP000758603">
    <property type="component" value="Unassembled WGS sequence"/>
</dbReference>
<dbReference type="RefSeq" id="XP_045954342.1">
    <property type="nucleotide sequence ID" value="XM_046108030.1"/>
</dbReference>
<evidence type="ECO:0000313" key="3">
    <source>
        <dbReference type="Proteomes" id="UP000758603"/>
    </source>
</evidence>
<accession>A0A9P8RKP5</accession>
<comment type="caution">
    <text evidence="2">The sequence shown here is derived from an EMBL/GenBank/DDBJ whole genome shotgun (WGS) entry which is preliminary data.</text>
</comment>
<proteinExistence type="predicted"/>
<dbReference type="InterPro" id="IPR010730">
    <property type="entry name" value="HET"/>
</dbReference>
<dbReference type="AlphaFoldDB" id="A0A9P8RKP5"/>
<dbReference type="EMBL" id="JAGPXC010000008">
    <property type="protein sequence ID" value="KAH6647830.1"/>
    <property type="molecule type" value="Genomic_DNA"/>
</dbReference>
<dbReference type="InterPro" id="IPR052895">
    <property type="entry name" value="HetReg/Transcr_Mod"/>
</dbReference>
<dbReference type="PANTHER" id="PTHR24148">
    <property type="entry name" value="ANKYRIN REPEAT DOMAIN-CONTAINING PROTEIN 39 HOMOLOG-RELATED"/>
    <property type="match status" value="1"/>
</dbReference>
<protein>
    <submittedName>
        <fullName evidence="2">Heterokaryon incompatibility</fullName>
    </submittedName>
</protein>
<dbReference type="Pfam" id="PF06985">
    <property type="entry name" value="HET"/>
    <property type="match status" value="1"/>
</dbReference>
<feature type="domain" description="Heterokaryon incompatibility" evidence="1">
    <location>
        <begin position="55"/>
        <end position="171"/>
    </location>
</feature>
<organism evidence="2 3">
    <name type="scientific">Truncatella angustata</name>
    <dbReference type="NCBI Taxonomy" id="152316"/>
    <lineage>
        <taxon>Eukaryota</taxon>
        <taxon>Fungi</taxon>
        <taxon>Dikarya</taxon>
        <taxon>Ascomycota</taxon>
        <taxon>Pezizomycotina</taxon>
        <taxon>Sordariomycetes</taxon>
        <taxon>Xylariomycetidae</taxon>
        <taxon>Amphisphaeriales</taxon>
        <taxon>Sporocadaceae</taxon>
        <taxon>Truncatella</taxon>
    </lineage>
</organism>
<evidence type="ECO:0000313" key="2">
    <source>
        <dbReference type="EMBL" id="KAH6647830.1"/>
    </source>
</evidence>
<dbReference type="OrthoDB" id="2157530at2759"/>
<dbReference type="GeneID" id="70136921"/>
<name>A0A9P8RKP5_9PEZI</name>
<dbReference type="PANTHER" id="PTHR24148:SF73">
    <property type="entry name" value="HET DOMAIN PROTEIN (AFU_ORTHOLOGUE AFUA_8G01020)"/>
    <property type="match status" value="1"/>
</dbReference>